<dbReference type="PANTHER" id="PTHR10091:SF0">
    <property type="entry name" value="GALACTOSE MUTAROTASE"/>
    <property type="match status" value="1"/>
</dbReference>
<evidence type="ECO:0000313" key="1">
    <source>
        <dbReference type="EMBL" id="OGG05330.1"/>
    </source>
</evidence>
<gene>
    <name evidence="1" type="ORF">A3F83_16045</name>
</gene>
<dbReference type="SUPFAM" id="SSF74650">
    <property type="entry name" value="Galactose mutarotase-like"/>
    <property type="match status" value="1"/>
</dbReference>
<dbReference type="EMBL" id="MFIX01000063">
    <property type="protein sequence ID" value="OGG05330.1"/>
    <property type="molecule type" value="Genomic_DNA"/>
</dbReference>
<protein>
    <recommendedName>
        <fullName evidence="3">Aldose 1-epimerase</fullName>
    </recommendedName>
</protein>
<dbReference type="Proteomes" id="UP000179129">
    <property type="component" value="Unassembled WGS sequence"/>
</dbReference>
<dbReference type="GO" id="GO:0004034">
    <property type="term" value="F:aldose 1-epimerase activity"/>
    <property type="evidence" value="ECO:0007669"/>
    <property type="project" value="TreeGrafter"/>
</dbReference>
<evidence type="ECO:0008006" key="3">
    <source>
        <dbReference type="Google" id="ProtNLM"/>
    </source>
</evidence>
<dbReference type="GO" id="GO:0033499">
    <property type="term" value="P:galactose catabolic process via UDP-galactose, Leloir pathway"/>
    <property type="evidence" value="ECO:0007669"/>
    <property type="project" value="TreeGrafter"/>
</dbReference>
<comment type="caution">
    <text evidence="1">The sequence shown here is derived from an EMBL/GenBank/DDBJ whole genome shotgun (WGS) entry which is preliminary data.</text>
</comment>
<dbReference type="GO" id="GO:0006006">
    <property type="term" value="P:glucose metabolic process"/>
    <property type="evidence" value="ECO:0007669"/>
    <property type="project" value="TreeGrafter"/>
</dbReference>
<dbReference type="STRING" id="1817867.A3F83_16045"/>
<organism evidence="1 2">
    <name type="scientific">Candidatus Glassbacteria bacterium RIFCSPLOWO2_12_FULL_58_11</name>
    <dbReference type="NCBI Taxonomy" id="1817867"/>
    <lineage>
        <taxon>Bacteria</taxon>
        <taxon>Candidatus Glassiibacteriota</taxon>
    </lineage>
</organism>
<dbReference type="PANTHER" id="PTHR10091">
    <property type="entry name" value="ALDOSE-1-EPIMERASE"/>
    <property type="match status" value="1"/>
</dbReference>
<dbReference type="AlphaFoldDB" id="A0A1F5YYQ4"/>
<reference evidence="1 2" key="1">
    <citation type="journal article" date="2016" name="Nat. Commun.">
        <title>Thousands of microbial genomes shed light on interconnected biogeochemical processes in an aquifer system.</title>
        <authorList>
            <person name="Anantharaman K."/>
            <person name="Brown C.T."/>
            <person name="Hug L.A."/>
            <person name="Sharon I."/>
            <person name="Castelle C.J."/>
            <person name="Probst A.J."/>
            <person name="Thomas B.C."/>
            <person name="Singh A."/>
            <person name="Wilkins M.J."/>
            <person name="Karaoz U."/>
            <person name="Brodie E.L."/>
            <person name="Williams K.H."/>
            <person name="Hubbard S.S."/>
            <person name="Banfield J.F."/>
        </authorList>
    </citation>
    <scope>NUCLEOTIDE SEQUENCE [LARGE SCALE GENOMIC DNA]</scope>
</reference>
<dbReference type="InterPro" id="IPR008183">
    <property type="entry name" value="Aldose_1/G6P_1-epimerase"/>
</dbReference>
<dbReference type="InterPro" id="IPR011013">
    <property type="entry name" value="Gal_mutarotase_sf_dom"/>
</dbReference>
<dbReference type="PROSITE" id="PS51257">
    <property type="entry name" value="PROKAR_LIPOPROTEIN"/>
    <property type="match status" value="1"/>
</dbReference>
<dbReference type="Pfam" id="PF01263">
    <property type="entry name" value="Aldose_epim"/>
    <property type="match status" value="1"/>
</dbReference>
<accession>A0A1F5YYQ4</accession>
<dbReference type="CDD" id="cd01081">
    <property type="entry name" value="Aldose_epim"/>
    <property type="match status" value="1"/>
</dbReference>
<dbReference type="GO" id="GO:0030246">
    <property type="term" value="F:carbohydrate binding"/>
    <property type="evidence" value="ECO:0007669"/>
    <property type="project" value="InterPro"/>
</dbReference>
<evidence type="ECO:0000313" key="2">
    <source>
        <dbReference type="Proteomes" id="UP000179129"/>
    </source>
</evidence>
<dbReference type="Gene3D" id="2.70.98.10">
    <property type="match status" value="1"/>
</dbReference>
<sequence>MRFFKPAAGLLWISVWLIFSISGCGKKEGGAMEMSAEKKPVAYQVTNDLDREGQHVVALERTGEGARPLKAEIVVTAGANLISLNFDGRELLRGPDSLAGFTGAAPGSPVLYPTPNRVAGGKFSYDGRTFDFGLNDGDRFLHGLVRAVPWDCEEPMADSDSAWVLTWIDFKPGTTLYEKFGFDHRLSLLYVLDSRGLRIHYRVENRDSRNLPYGIAFHPYFNFLGSRQSAVLCVPAQWHMEAVNLMPTGKLEPLDGAPFDIRQPTPVPDLVLDDVYFGMTPDKPAYIEYREAGIRLDMASSAEFTHMVVYIQPQNNFFCVENQTCSTDAHNLYARGLVEQSHLLFAPAGGVSEGWVHYILGPLK</sequence>
<proteinExistence type="predicted"/>
<dbReference type="InterPro" id="IPR014718">
    <property type="entry name" value="GH-type_carb-bd"/>
</dbReference>
<name>A0A1F5YYQ4_9BACT</name>